<dbReference type="AlphaFoldDB" id="A0A1B8SLD8"/>
<dbReference type="SUPFAM" id="SSF56300">
    <property type="entry name" value="Metallo-dependent phosphatases"/>
    <property type="match status" value="1"/>
</dbReference>
<proteinExistence type="predicted"/>
<reference evidence="1 2" key="1">
    <citation type="submission" date="2015-06" db="EMBL/GenBank/DDBJ databases">
        <title>Genome sequence of Mycobacterium kumamotonense strain Roo.</title>
        <authorList>
            <person name="Greninger A.L."/>
            <person name="Cunningham G."/>
            <person name="Miller S."/>
        </authorList>
    </citation>
    <scope>NUCLEOTIDE SEQUENCE [LARGE SCALE GENOMIC DNA]</scope>
    <source>
        <strain evidence="1 2">Roo</strain>
    </source>
</reference>
<protein>
    <submittedName>
        <fullName evidence="1">Uncharacterized protein</fullName>
    </submittedName>
</protein>
<dbReference type="Proteomes" id="UP000092668">
    <property type="component" value="Unassembled WGS sequence"/>
</dbReference>
<gene>
    <name evidence="1" type="ORF">ACT18_00720</name>
</gene>
<name>A0A1B8SLD8_9MYCO</name>
<accession>A0A1B8SLD8</accession>
<dbReference type="RefSeq" id="WP_065286772.1">
    <property type="nucleotide sequence ID" value="NZ_LFOE01000001.1"/>
</dbReference>
<dbReference type="InterPro" id="IPR029052">
    <property type="entry name" value="Metallo-depent_PP-like"/>
</dbReference>
<evidence type="ECO:0000313" key="2">
    <source>
        <dbReference type="Proteomes" id="UP000092668"/>
    </source>
</evidence>
<dbReference type="Gene3D" id="3.60.21.10">
    <property type="match status" value="1"/>
</dbReference>
<sequence length="241" mass="27196">MGPDPQKLMLVGDTHRDYRFLKRVVAKAVAEGVDVIFQLGDFGFWPTGDDGTFMDDVDRLVDGNDIRFYWIDGNHEEFSALVPGDRWGKHVQHVPRGHRWQWWNKTWMGVGGGVSVDKKSRTPMLDWFVEEELSSVDVRHCCRSGDVDVVLSHDCPDAVEIPGLKPGLFPIEAIHASERHRMVLGGICDAVVPDLLYHGHYHHAYTALRHNVTGKPTHIQGLADNRDCLENAVIVLTKEDV</sequence>
<comment type="caution">
    <text evidence="1">The sequence shown here is derived from an EMBL/GenBank/DDBJ whole genome shotgun (WGS) entry which is preliminary data.</text>
</comment>
<evidence type="ECO:0000313" key="1">
    <source>
        <dbReference type="EMBL" id="OBY33500.1"/>
    </source>
</evidence>
<dbReference type="EMBL" id="LFOE01000001">
    <property type="protein sequence ID" value="OBY33500.1"/>
    <property type="molecule type" value="Genomic_DNA"/>
</dbReference>
<organism evidence="1 2">
    <name type="scientific">Mycolicibacter kumamotonensis</name>
    <dbReference type="NCBI Taxonomy" id="354243"/>
    <lineage>
        <taxon>Bacteria</taxon>
        <taxon>Bacillati</taxon>
        <taxon>Actinomycetota</taxon>
        <taxon>Actinomycetes</taxon>
        <taxon>Mycobacteriales</taxon>
        <taxon>Mycobacteriaceae</taxon>
        <taxon>Mycolicibacter</taxon>
    </lineage>
</organism>
<keyword evidence="2" id="KW-1185">Reference proteome</keyword>